<evidence type="ECO:0000256" key="2">
    <source>
        <dbReference type="ARBA" id="ARBA00008837"/>
    </source>
</evidence>
<evidence type="ECO:0000256" key="3">
    <source>
        <dbReference type="ARBA" id="ARBA00020263"/>
    </source>
</evidence>
<dbReference type="SUPFAM" id="SSF52540">
    <property type="entry name" value="P-loop containing nucleoside triphosphate hydrolases"/>
    <property type="match status" value="1"/>
</dbReference>
<dbReference type="InterPro" id="IPR027417">
    <property type="entry name" value="P-loop_NTPase"/>
</dbReference>
<accession>A0A6F9DBC3</accession>
<dbReference type="AlphaFoldDB" id="A0A6F9DBC3"/>
<dbReference type="GO" id="GO:0033588">
    <property type="term" value="C:elongator holoenzyme complex"/>
    <property type="evidence" value="ECO:0007669"/>
    <property type="project" value="InterPro"/>
</dbReference>
<dbReference type="PANTHER" id="PTHR16184">
    <property type="entry name" value="ELONGATOR COMPLEX PROTEIN 6"/>
    <property type="match status" value="1"/>
</dbReference>
<reference evidence="5" key="1">
    <citation type="submission" date="2020-04" db="EMBL/GenBank/DDBJ databases">
        <authorList>
            <person name="Neveu A P."/>
        </authorList>
    </citation>
    <scope>NUCLEOTIDE SEQUENCE</scope>
    <source>
        <tissue evidence="5">Whole embryo</tissue>
    </source>
</reference>
<evidence type="ECO:0000256" key="4">
    <source>
        <dbReference type="ARBA" id="ARBA00045027"/>
    </source>
</evidence>
<evidence type="ECO:0000313" key="5">
    <source>
        <dbReference type="EMBL" id="CAB3242335.1"/>
    </source>
</evidence>
<dbReference type="Gene3D" id="3.40.50.300">
    <property type="entry name" value="P-loop containing nucleotide triphosphate hydrolases"/>
    <property type="match status" value="1"/>
</dbReference>
<dbReference type="EMBL" id="LR784840">
    <property type="protein sequence ID" value="CAB3242335.1"/>
    <property type="molecule type" value="mRNA"/>
</dbReference>
<protein>
    <recommendedName>
        <fullName evidence="3">Elongator complex protein 6</fullName>
    </recommendedName>
    <alternativeName>
        <fullName evidence="4">Protein TMEM103</fullName>
    </alternativeName>
</protein>
<sequence>MFEELNRLAGWSTEKLPDREVIFITDKGCNGTFLLHHFIALYLKAGQHVVLVTVEQSFAHYSVACGKLGANLTKSKTEGKLTHVDMMKAGLNEYLQESSPTDQLSKGFSNKTLEQLNDMIHDLVNSVPVDKKSIVIVDDLSLFLSLGFPIEDVITFYHKMKYITRTKPASFLTVLHLDGSAEDLPTLYPNFSYYGTCELKLEGLESGYSKDVHGTLEVIQKSMKNLRTVFERKVRQYKVTERTLHLFAPGTSKAVL</sequence>
<dbReference type="PANTHER" id="PTHR16184:SF6">
    <property type="entry name" value="ELONGATOR COMPLEX PROTEIN 6"/>
    <property type="match status" value="1"/>
</dbReference>
<dbReference type="InterPro" id="IPR018627">
    <property type="entry name" value="ELP6"/>
</dbReference>
<evidence type="ECO:0000256" key="1">
    <source>
        <dbReference type="ARBA" id="ARBA00005043"/>
    </source>
</evidence>
<dbReference type="CDD" id="cd19495">
    <property type="entry name" value="Elp6"/>
    <property type="match status" value="1"/>
</dbReference>
<proteinExistence type="evidence at transcript level"/>
<name>A0A6F9DBC3_9ASCI</name>
<comment type="similarity">
    <text evidence="2">Belongs to the ELP6 family.</text>
</comment>
<comment type="pathway">
    <text evidence="1">tRNA modification; 5-methoxycarbonylmethyl-2-thiouridine-tRNA biosynthesis.</text>
</comment>
<organism evidence="5">
    <name type="scientific">Phallusia mammillata</name>
    <dbReference type="NCBI Taxonomy" id="59560"/>
    <lineage>
        <taxon>Eukaryota</taxon>
        <taxon>Metazoa</taxon>
        <taxon>Chordata</taxon>
        <taxon>Tunicata</taxon>
        <taxon>Ascidiacea</taxon>
        <taxon>Phlebobranchia</taxon>
        <taxon>Ascidiidae</taxon>
        <taxon>Phallusia</taxon>
    </lineage>
</organism>
<dbReference type="GO" id="GO:0002098">
    <property type="term" value="P:tRNA wobble uridine modification"/>
    <property type="evidence" value="ECO:0007669"/>
    <property type="project" value="InterPro"/>
</dbReference>
<gene>
    <name evidence="5" type="primary">Elp6</name>
</gene>
<dbReference type="UniPathway" id="UPA00988"/>
<dbReference type="Pfam" id="PF09807">
    <property type="entry name" value="ELP6"/>
    <property type="match status" value="1"/>
</dbReference>